<evidence type="ECO:0000313" key="2">
    <source>
        <dbReference type="Proteomes" id="UP000013827"/>
    </source>
</evidence>
<dbReference type="GeneID" id="17265473"/>
<accession>A0A0D3J8Z0</accession>
<dbReference type="KEGG" id="ehx:EMIHUDRAFT_451033"/>
<dbReference type="OMA" id="MRIDWAT"/>
<evidence type="ECO:0000313" key="1">
    <source>
        <dbReference type="EnsemblProtists" id="EOD19975"/>
    </source>
</evidence>
<dbReference type="PaxDb" id="2903-EOD19975"/>
<protein>
    <submittedName>
        <fullName evidence="1">Uncharacterized protein</fullName>
    </submittedName>
</protein>
<name>A0A0D3J8Z0_EMIH1</name>
<keyword evidence="2" id="KW-1185">Reference proteome</keyword>
<proteinExistence type="predicted"/>
<sequence length="392" mass="41027">MRDDIDSWSRPRLAERLKVVGLPAARVGFRGAIAAGSAVAAAIAGGGFVSRFAIWSPTDVTAGVLRHLLLVAAREAVGGTSSTPPLIGTDGSRASLDVSRQAKEVVQVTYTEVDGSRRVASLDRELFDEVACRQVAALNEARGGLKERAAKACCLPKSDSALALEVDAVLSDLHGADRVRKFADWYYGYSTAYELLRVGIVAAAASLPSSLSAREAAGEAVAQAVLDKYLALVLRPAVLEPALRRGFERAGQAARSDFVATVEATHAAALPLLREQTSHLDTGGGEGRAALAVDWRFARAAASQLSGATAKAAGGAVASSSLAGKLAAPFARLSSLVRMGSLMRPQRRIGVDFALAKGVELARRRDFEADTAAALGTAHAEWRELMGAELAR</sequence>
<dbReference type="EnsemblProtists" id="EOD19975">
    <property type="protein sequence ID" value="EOD19975"/>
    <property type="gene ID" value="EMIHUDRAFT_451033"/>
</dbReference>
<dbReference type="Proteomes" id="UP000013827">
    <property type="component" value="Unassembled WGS sequence"/>
</dbReference>
<dbReference type="HOGENOM" id="CLU_704813_0_0_1"/>
<dbReference type="eggNOG" id="ENOG502S96V">
    <property type="taxonomic scope" value="Eukaryota"/>
</dbReference>
<dbReference type="AlphaFoldDB" id="A0A0D3J8Z0"/>
<reference evidence="2" key="1">
    <citation type="journal article" date="2013" name="Nature">
        <title>Pan genome of the phytoplankton Emiliania underpins its global distribution.</title>
        <authorList>
            <person name="Read B.A."/>
            <person name="Kegel J."/>
            <person name="Klute M.J."/>
            <person name="Kuo A."/>
            <person name="Lefebvre S.C."/>
            <person name="Maumus F."/>
            <person name="Mayer C."/>
            <person name="Miller J."/>
            <person name="Monier A."/>
            <person name="Salamov A."/>
            <person name="Young J."/>
            <person name="Aguilar M."/>
            <person name="Claverie J.M."/>
            <person name="Frickenhaus S."/>
            <person name="Gonzalez K."/>
            <person name="Herman E.K."/>
            <person name="Lin Y.C."/>
            <person name="Napier J."/>
            <person name="Ogata H."/>
            <person name="Sarno A.F."/>
            <person name="Shmutz J."/>
            <person name="Schroeder D."/>
            <person name="de Vargas C."/>
            <person name="Verret F."/>
            <person name="von Dassow P."/>
            <person name="Valentin K."/>
            <person name="Van de Peer Y."/>
            <person name="Wheeler G."/>
            <person name="Dacks J.B."/>
            <person name="Delwiche C.F."/>
            <person name="Dyhrman S.T."/>
            <person name="Glockner G."/>
            <person name="John U."/>
            <person name="Richards T."/>
            <person name="Worden A.Z."/>
            <person name="Zhang X."/>
            <person name="Grigoriev I.V."/>
            <person name="Allen A.E."/>
            <person name="Bidle K."/>
            <person name="Borodovsky M."/>
            <person name="Bowler C."/>
            <person name="Brownlee C."/>
            <person name="Cock J.M."/>
            <person name="Elias M."/>
            <person name="Gladyshev V.N."/>
            <person name="Groth M."/>
            <person name="Guda C."/>
            <person name="Hadaegh A."/>
            <person name="Iglesias-Rodriguez M.D."/>
            <person name="Jenkins J."/>
            <person name="Jones B.M."/>
            <person name="Lawson T."/>
            <person name="Leese F."/>
            <person name="Lindquist E."/>
            <person name="Lobanov A."/>
            <person name="Lomsadze A."/>
            <person name="Malik S.B."/>
            <person name="Marsh M.E."/>
            <person name="Mackinder L."/>
            <person name="Mock T."/>
            <person name="Mueller-Roeber B."/>
            <person name="Pagarete A."/>
            <person name="Parker M."/>
            <person name="Probert I."/>
            <person name="Quesneville H."/>
            <person name="Raines C."/>
            <person name="Rensing S.A."/>
            <person name="Riano-Pachon D.M."/>
            <person name="Richier S."/>
            <person name="Rokitta S."/>
            <person name="Shiraiwa Y."/>
            <person name="Soanes D.M."/>
            <person name="van der Giezen M."/>
            <person name="Wahlund T.M."/>
            <person name="Williams B."/>
            <person name="Wilson W."/>
            <person name="Wolfe G."/>
            <person name="Wurch L.L."/>
        </authorList>
    </citation>
    <scope>NUCLEOTIDE SEQUENCE</scope>
</reference>
<reference evidence="1" key="2">
    <citation type="submission" date="2024-10" db="UniProtKB">
        <authorList>
            <consortium name="EnsemblProtists"/>
        </authorList>
    </citation>
    <scope>IDENTIFICATION</scope>
</reference>
<organism evidence="1 2">
    <name type="scientific">Emiliania huxleyi (strain CCMP1516)</name>
    <dbReference type="NCBI Taxonomy" id="280463"/>
    <lineage>
        <taxon>Eukaryota</taxon>
        <taxon>Haptista</taxon>
        <taxon>Haptophyta</taxon>
        <taxon>Prymnesiophyceae</taxon>
        <taxon>Isochrysidales</taxon>
        <taxon>Noelaerhabdaceae</taxon>
        <taxon>Emiliania</taxon>
    </lineage>
</organism>
<dbReference type="RefSeq" id="XP_005772404.1">
    <property type="nucleotide sequence ID" value="XM_005772347.1"/>
</dbReference>